<dbReference type="InterPro" id="IPR050397">
    <property type="entry name" value="Env_Response_Regulators"/>
</dbReference>
<dbReference type="SMART" id="SM00419">
    <property type="entry name" value="HTH_CRP"/>
    <property type="match status" value="1"/>
</dbReference>
<dbReference type="InterPro" id="IPR036390">
    <property type="entry name" value="WH_DNA-bd_sf"/>
</dbReference>
<organism evidence="6 7">
    <name type="scientific">Sphingomonas floccifaciens</name>
    <dbReference type="NCBI Taxonomy" id="1844115"/>
    <lineage>
        <taxon>Bacteria</taxon>
        <taxon>Pseudomonadati</taxon>
        <taxon>Pseudomonadota</taxon>
        <taxon>Alphaproteobacteria</taxon>
        <taxon>Sphingomonadales</taxon>
        <taxon>Sphingomonadaceae</taxon>
        <taxon>Sphingomonas</taxon>
    </lineage>
</organism>
<dbReference type="Proteomes" id="UP001597283">
    <property type="component" value="Unassembled WGS sequence"/>
</dbReference>
<dbReference type="PANTHER" id="PTHR24567:SF74">
    <property type="entry name" value="HTH-TYPE TRANSCRIPTIONAL REGULATOR ARCR"/>
    <property type="match status" value="1"/>
</dbReference>
<feature type="domain" description="Cyclic nucleotide-binding" evidence="4">
    <location>
        <begin position="11"/>
        <end position="114"/>
    </location>
</feature>
<comment type="caution">
    <text evidence="6">The sequence shown here is derived from an EMBL/GenBank/DDBJ whole genome shotgun (WGS) entry which is preliminary data.</text>
</comment>
<keyword evidence="1" id="KW-0805">Transcription regulation</keyword>
<evidence type="ECO:0000313" key="7">
    <source>
        <dbReference type="Proteomes" id="UP001597283"/>
    </source>
</evidence>
<dbReference type="InterPro" id="IPR000595">
    <property type="entry name" value="cNMP-bd_dom"/>
</dbReference>
<evidence type="ECO:0000256" key="1">
    <source>
        <dbReference type="ARBA" id="ARBA00023015"/>
    </source>
</evidence>
<evidence type="ECO:0000256" key="2">
    <source>
        <dbReference type="ARBA" id="ARBA00023125"/>
    </source>
</evidence>
<dbReference type="Gene3D" id="1.10.10.10">
    <property type="entry name" value="Winged helix-like DNA-binding domain superfamily/Winged helix DNA-binding domain"/>
    <property type="match status" value="1"/>
</dbReference>
<dbReference type="SUPFAM" id="SSF46785">
    <property type="entry name" value="Winged helix' DNA-binding domain"/>
    <property type="match status" value="1"/>
</dbReference>
<gene>
    <name evidence="6" type="ORF">ACFSC3_08175</name>
</gene>
<dbReference type="Gene3D" id="2.60.120.10">
    <property type="entry name" value="Jelly Rolls"/>
    <property type="match status" value="1"/>
</dbReference>
<accession>A0ABW4NBP5</accession>
<dbReference type="InterPro" id="IPR018490">
    <property type="entry name" value="cNMP-bd_dom_sf"/>
</dbReference>
<dbReference type="PANTHER" id="PTHR24567">
    <property type="entry name" value="CRP FAMILY TRANSCRIPTIONAL REGULATORY PROTEIN"/>
    <property type="match status" value="1"/>
</dbReference>
<dbReference type="PROSITE" id="PS50042">
    <property type="entry name" value="CNMP_BINDING_3"/>
    <property type="match status" value="1"/>
</dbReference>
<feature type="domain" description="HTH crp-type" evidence="5">
    <location>
        <begin position="145"/>
        <end position="211"/>
    </location>
</feature>
<dbReference type="InterPro" id="IPR036388">
    <property type="entry name" value="WH-like_DNA-bd_sf"/>
</dbReference>
<protein>
    <submittedName>
        <fullName evidence="6">Crp/Fnr family transcriptional regulator</fullName>
    </submittedName>
</protein>
<evidence type="ECO:0000259" key="5">
    <source>
        <dbReference type="PROSITE" id="PS51063"/>
    </source>
</evidence>
<evidence type="ECO:0000259" key="4">
    <source>
        <dbReference type="PROSITE" id="PS50042"/>
    </source>
</evidence>
<proteinExistence type="predicted"/>
<sequence length="219" mass="23695">MLDPSKIIPPILAGLPDETVHVVMAAAIERSVPAGAALFHEEDAADQLTLILGGSVRVWRTSSSGAAITLHVLGPGDIPGCVAVIRRTPYPASATTSAPTRILTWPAERIRALISQHPPFAANLLDVVAARNEEMLQRLHEVSTLHVPPRVARVLIRMIDESGRPDVAQSRQDIAELAATTLHTVSRLMSRWHRDGVVRAGRGRVLVLDRARLEKLAEG</sequence>
<dbReference type="InterPro" id="IPR014710">
    <property type="entry name" value="RmlC-like_jellyroll"/>
</dbReference>
<dbReference type="Pfam" id="PF13545">
    <property type="entry name" value="HTH_Crp_2"/>
    <property type="match status" value="1"/>
</dbReference>
<evidence type="ECO:0000313" key="6">
    <source>
        <dbReference type="EMBL" id="MFD1787546.1"/>
    </source>
</evidence>
<evidence type="ECO:0000256" key="3">
    <source>
        <dbReference type="ARBA" id="ARBA00023163"/>
    </source>
</evidence>
<dbReference type="PROSITE" id="PS51063">
    <property type="entry name" value="HTH_CRP_2"/>
    <property type="match status" value="1"/>
</dbReference>
<dbReference type="SMART" id="SM00100">
    <property type="entry name" value="cNMP"/>
    <property type="match status" value="1"/>
</dbReference>
<dbReference type="InterPro" id="IPR012318">
    <property type="entry name" value="HTH_CRP"/>
</dbReference>
<dbReference type="Pfam" id="PF00027">
    <property type="entry name" value="cNMP_binding"/>
    <property type="match status" value="1"/>
</dbReference>
<name>A0ABW4NBP5_9SPHN</name>
<dbReference type="EMBL" id="JBHUFC010000003">
    <property type="protein sequence ID" value="MFD1787546.1"/>
    <property type="molecule type" value="Genomic_DNA"/>
</dbReference>
<keyword evidence="7" id="KW-1185">Reference proteome</keyword>
<keyword evidence="2" id="KW-0238">DNA-binding</keyword>
<dbReference type="SUPFAM" id="SSF51206">
    <property type="entry name" value="cAMP-binding domain-like"/>
    <property type="match status" value="1"/>
</dbReference>
<dbReference type="CDD" id="cd00038">
    <property type="entry name" value="CAP_ED"/>
    <property type="match status" value="1"/>
</dbReference>
<dbReference type="RefSeq" id="WP_380939918.1">
    <property type="nucleotide sequence ID" value="NZ_JBHUFC010000003.1"/>
</dbReference>
<reference evidence="7" key="1">
    <citation type="journal article" date="2019" name="Int. J. Syst. Evol. Microbiol.">
        <title>The Global Catalogue of Microorganisms (GCM) 10K type strain sequencing project: providing services to taxonomists for standard genome sequencing and annotation.</title>
        <authorList>
            <consortium name="The Broad Institute Genomics Platform"/>
            <consortium name="The Broad Institute Genome Sequencing Center for Infectious Disease"/>
            <person name="Wu L."/>
            <person name="Ma J."/>
        </authorList>
    </citation>
    <scope>NUCLEOTIDE SEQUENCE [LARGE SCALE GENOMIC DNA]</scope>
    <source>
        <strain evidence="7">Q85</strain>
    </source>
</reference>
<keyword evidence="3" id="KW-0804">Transcription</keyword>